<proteinExistence type="predicted"/>
<protein>
    <submittedName>
        <fullName evidence="2">Uncharacterized protein</fullName>
    </submittedName>
</protein>
<evidence type="ECO:0000256" key="1">
    <source>
        <dbReference type="SAM" id="Phobius"/>
    </source>
</evidence>
<name>A0A0H2S6P9_9AGAM</name>
<dbReference type="AlphaFoldDB" id="A0A0H2S6P9"/>
<accession>A0A0H2S6P9</accession>
<keyword evidence="1" id="KW-1133">Transmembrane helix</keyword>
<organism evidence="2 3">
    <name type="scientific">Schizopora paradoxa</name>
    <dbReference type="NCBI Taxonomy" id="27342"/>
    <lineage>
        <taxon>Eukaryota</taxon>
        <taxon>Fungi</taxon>
        <taxon>Dikarya</taxon>
        <taxon>Basidiomycota</taxon>
        <taxon>Agaricomycotina</taxon>
        <taxon>Agaricomycetes</taxon>
        <taxon>Hymenochaetales</taxon>
        <taxon>Schizoporaceae</taxon>
        <taxon>Schizopora</taxon>
    </lineage>
</organism>
<gene>
    <name evidence="2" type="ORF">SCHPADRAFT_165977</name>
</gene>
<feature type="transmembrane region" description="Helical" evidence="1">
    <location>
        <begin position="48"/>
        <end position="65"/>
    </location>
</feature>
<dbReference type="Proteomes" id="UP000053477">
    <property type="component" value="Unassembled WGS sequence"/>
</dbReference>
<dbReference type="InParanoid" id="A0A0H2S6P9"/>
<keyword evidence="1" id="KW-0812">Transmembrane</keyword>
<keyword evidence="3" id="KW-1185">Reference proteome</keyword>
<dbReference type="EMBL" id="KQ085905">
    <property type="protein sequence ID" value="KLO17363.1"/>
    <property type="molecule type" value="Genomic_DNA"/>
</dbReference>
<reference evidence="2 3" key="1">
    <citation type="submission" date="2015-04" db="EMBL/GenBank/DDBJ databases">
        <title>Complete genome sequence of Schizopora paradoxa KUC8140, a cosmopolitan wood degrader in East Asia.</title>
        <authorList>
            <consortium name="DOE Joint Genome Institute"/>
            <person name="Min B."/>
            <person name="Park H."/>
            <person name="Jang Y."/>
            <person name="Kim J.-J."/>
            <person name="Kim K.H."/>
            <person name="Pangilinan J."/>
            <person name="Lipzen A."/>
            <person name="Riley R."/>
            <person name="Grigoriev I.V."/>
            <person name="Spatafora J.W."/>
            <person name="Choi I.-G."/>
        </authorList>
    </citation>
    <scope>NUCLEOTIDE SEQUENCE [LARGE SCALE GENOMIC DNA]</scope>
    <source>
        <strain evidence="2 3">KUC8140</strain>
    </source>
</reference>
<keyword evidence="1" id="KW-0472">Membrane</keyword>
<sequence>MRAAHALRIGVQTLEILSVIPQRGQVYSYLRVAAQASRRRRCNTLRQWQLSLVGYLQYILSYFWVKPENRLKRSGQ</sequence>
<evidence type="ECO:0000313" key="2">
    <source>
        <dbReference type="EMBL" id="KLO17363.1"/>
    </source>
</evidence>
<evidence type="ECO:0000313" key="3">
    <source>
        <dbReference type="Proteomes" id="UP000053477"/>
    </source>
</evidence>